<name>A0ACC2AFU8_DIPCM</name>
<dbReference type="Proteomes" id="UP001162992">
    <property type="component" value="Chromosome 22"/>
</dbReference>
<sequence length="515" mass="55983">MGSDSSSTSSMESRIDPPSGFETELLKVRGAQLYLIDEEESVLMQAGDFSLILVKQGHSPLAAVAALVGDVEWPVGKDSPVLKIANRCYTFALPGLNYGLVLSETTPLETSQYLESLMMQYSTFEARPEVSAEIIADLVYQPWIYPVTDMTQVRPLGIGDIDFPSATEQIHAADYWTAVADNVESTSIMVARQIRSNASITASCANKSGERACSNLKKTVKSKIARPVSPEVVEISPRMRERMQQARRMSAVAKLFTRALQKGAILASGHVANYNTLVGTFNSSSSKKTFPSAEMRDVALANVDVCTKVVEAVETAGRSLFETTSSIESDLIGYKQEEQEREIAKDNFVPVENITNHAWTLNKIGLRMLLRATAASTFLNFAHRISSASISNASQNTSPLTETSVISQQPSVACRMSFSPATPQPGETNVAAAPAAHRITPPLQISQFFPGSPAAIRSPAPFDPSPTNYPSFLSTPTPHFSDSPFQQYIPSTGDQQSSQIPSYFAYSLEPSIKDR</sequence>
<accession>A0ACC2AFU8</accession>
<dbReference type="EMBL" id="CM055113">
    <property type="protein sequence ID" value="KAJ7516336.1"/>
    <property type="molecule type" value="Genomic_DNA"/>
</dbReference>
<reference evidence="2" key="1">
    <citation type="journal article" date="2024" name="Proc. Natl. Acad. Sci. U.S.A.">
        <title>Extraordinary preservation of gene collinearity over three hundred million years revealed in homosporous lycophytes.</title>
        <authorList>
            <person name="Li C."/>
            <person name="Wickell D."/>
            <person name="Kuo L.Y."/>
            <person name="Chen X."/>
            <person name="Nie B."/>
            <person name="Liao X."/>
            <person name="Peng D."/>
            <person name="Ji J."/>
            <person name="Jenkins J."/>
            <person name="Williams M."/>
            <person name="Shu S."/>
            <person name="Plott C."/>
            <person name="Barry K."/>
            <person name="Rajasekar S."/>
            <person name="Grimwood J."/>
            <person name="Han X."/>
            <person name="Sun S."/>
            <person name="Hou Z."/>
            <person name="He W."/>
            <person name="Dai G."/>
            <person name="Sun C."/>
            <person name="Schmutz J."/>
            <person name="Leebens-Mack J.H."/>
            <person name="Li F.W."/>
            <person name="Wang L."/>
        </authorList>
    </citation>
    <scope>NUCLEOTIDE SEQUENCE [LARGE SCALE GENOMIC DNA]</scope>
    <source>
        <strain evidence="2">cv. PW_Plant_1</strain>
    </source>
</reference>
<proteinExistence type="predicted"/>
<gene>
    <name evidence="1" type="ORF">O6H91_22G054500</name>
</gene>
<keyword evidence="2" id="KW-1185">Reference proteome</keyword>
<evidence type="ECO:0000313" key="1">
    <source>
        <dbReference type="EMBL" id="KAJ7516336.1"/>
    </source>
</evidence>
<comment type="caution">
    <text evidence="1">The sequence shown here is derived from an EMBL/GenBank/DDBJ whole genome shotgun (WGS) entry which is preliminary data.</text>
</comment>
<organism evidence="1 2">
    <name type="scientific">Diphasiastrum complanatum</name>
    <name type="common">Issler's clubmoss</name>
    <name type="synonym">Lycopodium complanatum</name>
    <dbReference type="NCBI Taxonomy" id="34168"/>
    <lineage>
        <taxon>Eukaryota</taxon>
        <taxon>Viridiplantae</taxon>
        <taxon>Streptophyta</taxon>
        <taxon>Embryophyta</taxon>
        <taxon>Tracheophyta</taxon>
        <taxon>Lycopodiopsida</taxon>
        <taxon>Lycopodiales</taxon>
        <taxon>Lycopodiaceae</taxon>
        <taxon>Lycopodioideae</taxon>
        <taxon>Diphasiastrum</taxon>
    </lineage>
</organism>
<evidence type="ECO:0000313" key="2">
    <source>
        <dbReference type="Proteomes" id="UP001162992"/>
    </source>
</evidence>
<protein>
    <submittedName>
        <fullName evidence="1">Uncharacterized protein</fullName>
    </submittedName>
</protein>